<feature type="non-terminal residue" evidence="2">
    <location>
        <position position="1"/>
    </location>
</feature>
<evidence type="ECO:0000256" key="1">
    <source>
        <dbReference type="SAM" id="MobiDB-lite"/>
    </source>
</evidence>
<evidence type="ECO:0000313" key="3">
    <source>
        <dbReference type="Proteomes" id="UP000663193"/>
    </source>
</evidence>
<gene>
    <name evidence="2" type="ORF">JI435_159890</name>
</gene>
<organism evidence="2 3">
    <name type="scientific">Phaeosphaeria nodorum (strain SN15 / ATCC MYA-4574 / FGSC 10173)</name>
    <name type="common">Glume blotch fungus</name>
    <name type="synonym">Parastagonospora nodorum</name>
    <dbReference type="NCBI Taxonomy" id="321614"/>
    <lineage>
        <taxon>Eukaryota</taxon>
        <taxon>Fungi</taxon>
        <taxon>Dikarya</taxon>
        <taxon>Ascomycota</taxon>
        <taxon>Pezizomycotina</taxon>
        <taxon>Dothideomycetes</taxon>
        <taxon>Pleosporomycetidae</taxon>
        <taxon>Pleosporales</taxon>
        <taxon>Pleosporineae</taxon>
        <taxon>Phaeosphaeriaceae</taxon>
        <taxon>Parastagonospora</taxon>
    </lineage>
</organism>
<sequence length="103" mass="10619">PLFKQSFASPKAQPTQPSTCSSPPSSLPLSTALLLSPHPPPSLMPPPRSSAPSSSAAHAVTPPTDAVTTTPRFASLASGCWLPSAVADRSVSLLMARLTAFKR</sequence>
<feature type="compositionally biased region" description="Low complexity" evidence="1">
    <location>
        <begin position="14"/>
        <end position="36"/>
    </location>
</feature>
<dbReference type="EMBL" id="CP069037">
    <property type="protein sequence ID" value="QRD03722.1"/>
    <property type="molecule type" value="Genomic_DNA"/>
</dbReference>
<dbReference type="AlphaFoldDB" id="A0A7U2FEE2"/>
<keyword evidence="3" id="KW-1185">Reference proteome</keyword>
<evidence type="ECO:0000313" key="2">
    <source>
        <dbReference type="EMBL" id="QRD03722.1"/>
    </source>
</evidence>
<feature type="region of interest" description="Disordered" evidence="1">
    <location>
        <begin position="1"/>
        <end position="66"/>
    </location>
</feature>
<accession>A0A7U2FEE2</accession>
<proteinExistence type="predicted"/>
<reference evidence="3" key="1">
    <citation type="journal article" date="2021" name="BMC Genomics">
        <title>Chromosome-level genome assembly and manually-curated proteome of model necrotroph Parastagonospora nodorum Sn15 reveals a genome-wide trove of candidate effector homologs, and redundancy of virulence-related functions within an accessory chromosome.</title>
        <authorList>
            <person name="Bertazzoni S."/>
            <person name="Jones D.A.B."/>
            <person name="Phan H.T."/>
            <person name="Tan K.-C."/>
            <person name="Hane J.K."/>
        </authorList>
    </citation>
    <scope>NUCLEOTIDE SEQUENCE [LARGE SCALE GENOMIC DNA]</scope>
    <source>
        <strain evidence="3">SN15 / ATCC MYA-4574 / FGSC 10173)</strain>
    </source>
</reference>
<name>A0A7U2FEE2_PHANO</name>
<protein>
    <submittedName>
        <fullName evidence="2">Uncharacterized protein</fullName>
    </submittedName>
</protein>
<feature type="compositionally biased region" description="Pro residues" evidence="1">
    <location>
        <begin position="37"/>
        <end position="49"/>
    </location>
</feature>
<feature type="compositionally biased region" description="Low complexity" evidence="1">
    <location>
        <begin position="50"/>
        <end position="66"/>
    </location>
</feature>
<dbReference type="Proteomes" id="UP000663193">
    <property type="component" value="Chromosome 15"/>
</dbReference>
<dbReference type="VEuPathDB" id="FungiDB:JI435_159890"/>